<dbReference type="Gene3D" id="3.30.160.60">
    <property type="entry name" value="Classic Zinc Finger"/>
    <property type="match status" value="4"/>
</dbReference>
<keyword evidence="9" id="KW-0539">Nucleus</keyword>
<comment type="subcellular location">
    <subcellularLocation>
        <location evidence="1">Nucleus</location>
    </subcellularLocation>
</comment>
<evidence type="ECO:0000256" key="1">
    <source>
        <dbReference type="ARBA" id="ARBA00004123"/>
    </source>
</evidence>
<dbReference type="Pfam" id="PF00096">
    <property type="entry name" value="zf-C2H2"/>
    <property type="match status" value="2"/>
</dbReference>
<dbReference type="GO" id="GO:0000978">
    <property type="term" value="F:RNA polymerase II cis-regulatory region sequence-specific DNA binding"/>
    <property type="evidence" value="ECO:0007669"/>
    <property type="project" value="TreeGrafter"/>
</dbReference>
<dbReference type="Proteomes" id="UP001497623">
    <property type="component" value="Unassembled WGS sequence"/>
</dbReference>
<dbReference type="SUPFAM" id="SSF57667">
    <property type="entry name" value="beta-beta-alpha zinc fingers"/>
    <property type="match status" value="2"/>
</dbReference>
<evidence type="ECO:0000256" key="10">
    <source>
        <dbReference type="PROSITE-ProRule" id="PRU00042"/>
    </source>
</evidence>
<feature type="domain" description="C2H2-type" evidence="11">
    <location>
        <begin position="103"/>
        <end position="130"/>
    </location>
</feature>
<name>A0AAV2SME3_MEGNR</name>
<gene>
    <name evidence="12" type="ORF">MNOR_LOCUS38081</name>
</gene>
<dbReference type="GO" id="GO:0008270">
    <property type="term" value="F:zinc ion binding"/>
    <property type="evidence" value="ECO:0007669"/>
    <property type="project" value="UniProtKB-KW"/>
</dbReference>
<dbReference type="FunFam" id="3.30.160.60:FF:000533">
    <property type="entry name" value="Zinc finger protein"/>
    <property type="match status" value="1"/>
</dbReference>
<keyword evidence="3" id="KW-0479">Metal-binding</keyword>
<dbReference type="EMBL" id="CAXKWB010082775">
    <property type="protein sequence ID" value="CAL4207393.1"/>
    <property type="molecule type" value="Genomic_DNA"/>
</dbReference>
<evidence type="ECO:0000256" key="6">
    <source>
        <dbReference type="ARBA" id="ARBA00022833"/>
    </source>
</evidence>
<dbReference type="PANTHER" id="PTHR24399">
    <property type="entry name" value="ZINC FINGER AND BTB DOMAIN-CONTAINING"/>
    <property type="match status" value="1"/>
</dbReference>
<dbReference type="GO" id="GO:0001227">
    <property type="term" value="F:DNA-binding transcription repressor activity, RNA polymerase II-specific"/>
    <property type="evidence" value="ECO:0007669"/>
    <property type="project" value="TreeGrafter"/>
</dbReference>
<evidence type="ECO:0000256" key="9">
    <source>
        <dbReference type="ARBA" id="ARBA00023242"/>
    </source>
</evidence>
<evidence type="ECO:0000313" key="13">
    <source>
        <dbReference type="Proteomes" id="UP001497623"/>
    </source>
</evidence>
<keyword evidence="4" id="KW-0677">Repeat</keyword>
<evidence type="ECO:0000256" key="5">
    <source>
        <dbReference type="ARBA" id="ARBA00022771"/>
    </source>
</evidence>
<evidence type="ECO:0000256" key="3">
    <source>
        <dbReference type="ARBA" id="ARBA00022723"/>
    </source>
</evidence>
<keyword evidence="8" id="KW-0804">Transcription</keyword>
<keyword evidence="5 10" id="KW-0863">Zinc-finger</keyword>
<keyword evidence="13" id="KW-1185">Reference proteome</keyword>
<accession>A0AAV2SME3</accession>
<evidence type="ECO:0000313" key="12">
    <source>
        <dbReference type="EMBL" id="CAL4207393.1"/>
    </source>
</evidence>
<evidence type="ECO:0000256" key="7">
    <source>
        <dbReference type="ARBA" id="ARBA00023015"/>
    </source>
</evidence>
<sequence length="192" mass="22497">MTFNGLKHQCGKAFSQNSHLKYYIKECTLGRNHINAANVVLIKHQRTHTGAGLFRRLGAQCDRKCDKVFSHKQENLSHKTSENTLRREITSMQPIMHTGEKPYQCRQCDKVFSHKQVLIKHQRTHTGEKPYQCSQCDKTFSRKKTISIDLIIHQRTHTGKKPYQCRQCDKTFSHKQVLIKHQRTHTGEKPYQ</sequence>
<dbReference type="SMART" id="SM00355">
    <property type="entry name" value="ZnF_C2H2"/>
    <property type="match status" value="3"/>
</dbReference>
<organism evidence="12 13">
    <name type="scientific">Meganyctiphanes norvegica</name>
    <name type="common">Northern krill</name>
    <name type="synonym">Thysanopoda norvegica</name>
    <dbReference type="NCBI Taxonomy" id="48144"/>
    <lineage>
        <taxon>Eukaryota</taxon>
        <taxon>Metazoa</taxon>
        <taxon>Ecdysozoa</taxon>
        <taxon>Arthropoda</taxon>
        <taxon>Crustacea</taxon>
        <taxon>Multicrustacea</taxon>
        <taxon>Malacostraca</taxon>
        <taxon>Eumalacostraca</taxon>
        <taxon>Eucarida</taxon>
        <taxon>Euphausiacea</taxon>
        <taxon>Euphausiidae</taxon>
        <taxon>Meganyctiphanes</taxon>
    </lineage>
</organism>
<feature type="domain" description="C2H2-type" evidence="11">
    <location>
        <begin position="131"/>
        <end position="162"/>
    </location>
</feature>
<dbReference type="AlphaFoldDB" id="A0AAV2SME3"/>
<keyword evidence="7" id="KW-0805">Transcription regulation</keyword>
<dbReference type="GO" id="GO:0005654">
    <property type="term" value="C:nucleoplasm"/>
    <property type="evidence" value="ECO:0007669"/>
    <property type="project" value="TreeGrafter"/>
</dbReference>
<dbReference type="PROSITE" id="PS50157">
    <property type="entry name" value="ZINC_FINGER_C2H2_2"/>
    <property type="match status" value="4"/>
</dbReference>
<protein>
    <recommendedName>
        <fullName evidence="11">C2H2-type domain-containing protein</fullName>
    </recommendedName>
</protein>
<proteinExistence type="inferred from homology"/>
<feature type="domain" description="C2H2-type" evidence="11">
    <location>
        <begin position="59"/>
        <end position="102"/>
    </location>
</feature>
<comment type="similarity">
    <text evidence="2">Belongs to the krueppel C2H2-type zinc-finger protein family.</text>
</comment>
<evidence type="ECO:0000256" key="8">
    <source>
        <dbReference type="ARBA" id="ARBA00023163"/>
    </source>
</evidence>
<dbReference type="FunFam" id="3.30.160.60:FF:001530">
    <property type="entry name" value="Zinc finger protein 268"/>
    <property type="match status" value="1"/>
</dbReference>
<keyword evidence="6" id="KW-0862">Zinc</keyword>
<dbReference type="InterPro" id="IPR036236">
    <property type="entry name" value="Znf_C2H2_sf"/>
</dbReference>
<dbReference type="InterPro" id="IPR013087">
    <property type="entry name" value="Znf_C2H2_type"/>
</dbReference>
<dbReference type="PROSITE" id="PS00028">
    <property type="entry name" value="ZINC_FINGER_C2H2_1"/>
    <property type="match status" value="2"/>
</dbReference>
<dbReference type="PANTHER" id="PTHR24399:SF23">
    <property type="entry name" value="C2H2-TYPE DOMAIN-CONTAINING PROTEIN"/>
    <property type="match status" value="1"/>
</dbReference>
<evidence type="ECO:0000259" key="11">
    <source>
        <dbReference type="PROSITE" id="PS50157"/>
    </source>
</evidence>
<feature type="domain" description="C2H2-type" evidence="11">
    <location>
        <begin position="163"/>
        <end position="190"/>
    </location>
</feature>
<dbReference type="FunFam" id="3.30.160.60:FF:000478">
    <property type="entry name" value="Zinc finger protein 133"/>
    <property type="match status" value="1"/>
</dbReference>
<evidence type="ECO:0000256" key="4">
    <source>
        <dbReference type="ARBA" id="ARBA00022737"/>
    </source>
</evidence>
<feature type="non-terminal residue" evidence="12">
    <location>
        <position position="192"/>
    </location>
</feature>
<comment type="caution">
    <text evidence="12">The sequence shown here is derived from an EMBL/GenBank/DDBJ whole genome shotgun (WGS) entry which is preliminary data.</text>
</comment>
<evidence type="ECO:0000256" key="2">
    <source>
        <dbReference type="ARBA" id="ARBA00006991"/>
    </source>
</evidence>
<reference evidence="12 13" key="1">
    <citation type="submission" date="2024-05" db="EMBL/GenBank/DDBJ databases">
        <authorList>
            <person name="Wallberg A."/>
        </authorList>
    </citation>
    <scope>NUCLEOTIDE SEQUENCE [LARGE SCALE GENOMIC DNA]</scope>
</reference>